<dbReference type="PANTHER" id="PTHR43300:SF11">
    <property type="entry name" value="ACETYLTRANSFERASE RV3034C-RELATED"/>
    <property type="match status" value="1"/>
</dbReference>
<keyword evidence="4" id="KW-1185">Reference proteome</keyword>
<evidence type="ECO:0000256" key="2">
    <source>
        <dbReference type="SAM" id="Phobius"/>
    </source>
</evidence>
<dbReference type="SUPFAM" id="SSF51161">
    <property type="entry name" value="Trimeric LpxA-like enzymes"/>
    <property type="match status" value="1"/>
</dbReference>
<dbReference type="Proteomes" id="UP000242915">
    <property type="component" value="Unassembled WGS sequence"/>
</dbReference>
<evidence type="ECO:0000313" key="4">
    <source>
        <dbReference type="Proteomes" id="UP000242915"/>
    </source>
</evidence>
<evidence type="ECO:0000256" key="1">
    <source>
        <dbReference type="ARBA" id="ARBA00007274"/>
    </source>
</evidence>
<evidence type="ECO:0000313" key="3">
    <source>
        <dbReference type="EMBL" id="SNS72471.1"/>
    </source>
</evidence>
<dbReference type="AlphaFoldDB" id="A0A239GU17"/>
<organism evidence="3 4">
    <name type="scientific">Pseudomonas segetis</name>
    <dbReference type="NCBI Taxonomy" id="298908"/>
    <lineage>
        <taxon>Bacteria</taxon>
        <taxon>Pseudomonadati</taxon>
        <taxon>Pseudomonadota</taxon>
        <taxon>Gammaproteobacteria</taxon>
        <taxon>Pseudomonadales</taxon>
        <taxon>Pseudomonadaceae</taxon>
        <taxon>Pseudomonas</taxon>
    </lineage>
</organism>
<keyword evidence="2" id="KW-0812">Transmembrane</keyword>
<keyword evidence="2" id="KW-1133">Transmembrane helix</keyword>
<gene>
    <name evidence="3" type="ORF">SAMN05216255_3145</name>
</gene>
<dbReference type="GO" id="GO:0016740">
    <property type="term" value="F:transferase activity"/>
    <property type="evidence" value="ECO:0007669"/>
    <property type="project" value="UniProtKB-KW"/>
</dbReference>
<dbReference type="PANTHER" id="PTHR43300">
    <property type="entry name" value="ACETYLTRANSFERASE"/>
    <property type="match status" value="1"/>
</dbReference>
<proteinExistence type="inferred from homology"/>
<protein>
    <submittedName>
        <fullName evidence="3">Acetyltransferase (Isoleucine patch superfamily)</fullName>
    </submittedName>
</protein>
<keyword evidence="2" id="KW-0472">Membrane</keyword>
<dbReference type="Gene3D" id="2.160.10.10">
    <property type="entry name" value="Hexapeptide repeat proteins"/>
    <property type="match status" value="1"/>
</dbReference>
<name>A0A239GU17_9PSED</name>
<feature type="transmembrane region" description="Helical" evidence="2">
    <location>
        <begin position="6"/>
        <end position="24"/>
    </location>
</feature>
<sequence length="227" mass="25102">MEWVSLVLSASALIVVLLYIGVASPNAKRKRLKRVLERVPEFERGQAHFKRRYPRYEYGTGSYGMPEVKDFREGTTLRIGAYCSIANGVLIVLGGDHRTNWISTYPFPAKLKEASHIKGYGGSRGDVIIGNDVWLCTNSTILSGVTVGHGAVVAAESLVNRDVAPYSIVAGNPARVIGWRFDEPTREALLATGWWDWPKEEVASVVERLCSEDVDGFLDYARNRGVA</sequence>
<dbReference type="RefSeq" id="WP_089360462.1">
    <property type="nucleotide sequence ID" value="NZ_FZOG01000004.1"/>
</dbReference>
<reference evidence="4" key="1">
    <citation type="submission" date="2017-06" db="EMBL/GenBank/DDBJ databases">
        <authorList>
            <person name="Varghese N."/>
            <person name="Submissions S."/>
        </authorList>
    </citation>
    <scope>NUCLEOTIDE SEQUENCE [LARGE SCALE GENOMIC DNA]</scope>
    <source>
        <strain evidence="4">CIP 108523</strain>
    </source>
</reference>
<comment type="similarity">
    <text evidence="1">Belongs to the transferase hexapeptide repeat family.</text>
</comment>
<accession>A0A239GU17</accession>
<keyword evidence="3" id="KW-0808">Transferase</keyword>
<dbReference type="InterPro" id="IPR011004">
    <property type="entry name" value="Trimer_LpxA-like_sf"/>
</dbReference>
<dbReference type="InterPro" id="IPR050179">
    <property type="entry name" value="Trans_hexapeptide_repeat"/>
</dbReference>
<dbReference type="EMBL" id="FZOG01000004">
    <property type="protein sequence ID" value="SNS72471.1"/>
    <property type="molecule type" value="Genomic_DNA"/>
</dbReference>
<dbReference type="CDD" id="cd03349">
    <property type="entry name" value="LbH_XAT"/>
    <property type="match status" value="1"/>
</dbReference>
<dbReference type="InterPro" id="IPR001451">
    <property type="entry name" value="Hexapep"/>
</dbReference>
<dbReference type="Pfam" id="PF00132">
    <property type="entry name" value="Hexapep"/>
    <property type="match status" value="1"/>
</dbReference>